<evidence type="ECO:0000313" key="8">
    <source>
        <dbReference type="Proteomes" id="UP000004931"/>
    </source>
</evidence>
<evidence type="ECO:0000256" key="2">
    <source>
        <dbReference type="ARBA" id="ARBA00009477"/>
    </source>
</evidence>
<feature type="domain" description="Multidrug resistance protein MdtA-like C-terminal permuted SH3" evidence="6">
    <location>
        <begin position="286"/>
        <end position="340"/>
    </location>
</feature>
<keyword evidence="8" id="KW-1185">Reference proteome</keyword>
<dbReference type="Proteomes" id="UP000004931">
    <property type="component" value="Unassembled WGS sequence"/>
</dbReference>
<dbReference type="PANTHER" id="PTHR30469">
    <property type="entry name" value="MULTIDRUG RESISTANCE PROTEIN MDTA"/>
    <property type="match status" value="1"/>
</dbReference>
<proteinExistence type="inferred from homology"/>
<dbReference type="AlphaFoldDB" id="A0YF96"/>
<dbReference type="EMBL" id="AAVT01000008">
    <property type="protein sequence ID" value="EAW30310.1"/>
    <property type="molecule type" value="Genomic_DNA"/>
</dbReference>
<dbReference type="STRING" id="247633.GP2143_08900"/>
<evidence type="ECO:0000313" key="7">
    <source>
        <dbReference type="EMBL" id="EAW30310.1"/>
    </source>
</evidence>
<sequence>MSLGKKLGFIAAVLVITACSEQEQAVTESAIRPVKIFTVEGGNSSAIRSFPGVVDAAQRAELAFRVPGSVQQLLVREGDLVEQGQLLAKLDPTDFAITLKDRVATNDNAARNFERAQELVEDGNISRLDYDRMEAKMKTSAAALAQAEQDLAYTELKAPFTGRIAVRHIENFEEIIAGQNIFRLQSDGDLEIEISLPETLVRMLNPAPDQVRRDKVKAQASFEGRQDDSFPLTIKEISTKADSQTQTFQVTLGMAAPKNFAVLPGMTATVALDLSRLMNTAVVHWVPVRAVVAESELKAQVWVLDSETMTVSSRQVEIGRMSGSRIEVKSGLQGDEEIVSVGASYLAEGMAVTRMMQSEQAVPRADDPA</sequence>
<dbReference type="GO" id="GO:0015562">
    <property type="term" value="F:efflux transmembrane transporter activity"/>
    <property type="evidence" value="ECO:0007669"/>
    <property type="project" value="TreeGrafter"/>
</dbReference>
<evidence type="ECO:0000259" key="6">
    <source>
        <dbReference type="Pfam" id="PF25967"/>
    </source>
</evidence>
<dbReference type="Gene3D" id="2.40.420.20">
    <property type="match status" value="1"/>
</dbReference>
<comment type="subcellular location">
    <subcellularLocation>
        <location evidence="1">Cell envelope</location>
    </subcellularLocation>
</comment>
<gene>
    <name evidence="7" type="ORF">GP2143_08900</name>
</gene>
<dbReference type="Gene3D" id="1.10.287.470">
    <property type="entry name" value="Helix hairpin bin"/>
    <property type="match status" value="1"/>
</dbReference>
<dbReference type="NCBIfam" id="TIGR01730">
    <property type="entry name" value="RND_mfp"/>
    <property type="match status" value="1"/>
</dbReference>
<dbReference type="InterPro" id="IPR058625">
    <property type="entry name" value="MdtA-like_BSH"/>
</dbReference>
<dbReference type="PANTHER" id="PTHR30469:SF20">
    <property type="entry name" value="EFFLUX RND TRANSPORTER PERIPLASMIC ADAPTOR SUBUNIT"/>
    <property type="match status" value="1"/>
</dbReference>
<dbReference type="OrthoDB" id="2110899at2"/>
<dbReference type="PROSITE" id="PS51257">
    <property type="entry name" value="PROKAR_LIPOPROTEIN"/>
    <property type="match status" value="1"/>
</dbReference>
<dbReference type="InterPro" id="IPR058624">
    <property type="entry name" value="MdtA-like_HH"/>
</dbReference>
<comment type="similarity">
    <text evidence="2">Belongs to the membrane fusion protein (MFP) (TC 8.A.1) family.</text>
</comment>
<dbReference type="Pfam" id="PF25876">
    <property type="entry name" value="HH_MFP_RND"/>
    <property type="match status" value="1"/>
</dbReference>
<dbReference type="Pfam" id="PF25917">
    <property type="entry name" value="BSH_RND"/>
    <property type="match status" value="1"/>
</dbReference>
<name>A0YF96_9GAMM</name>
<evidence type="ECO:0000256" key="3">
    <source>
        <dbReference type="ARBA" id="ARBA00022448"/>
    </source>
</evidence>
<protein>
    <submittedName>
        <fullName evidence="7">Membrane-fusion protein</fullName>
    </submittedName>
</protein>
<evidence type="ECO:0000256" key="1">
    <source>
        <dbReference type="ARBA" id="ARBA00004196"/>
    </source>
</evidence>
<reference evidence="7 8" key="1">
    <citation type="journal article" date="2010" name="J. Bacteriol.">
        <title>Genome sequence of the oligotrophic marine Gammaproteobacterium HTCC2143, isolated from the Oregon Coast.</title>
        <authorList>
            <person name="Oh H.M."/>
            <person name="Kang I."/>
            <person name="Ferriera S."/>
            <person name="Giovannoni S.J."/>
            <person name="Cho J.C."/>
        </authorList>
    </citation>
    <scope>NUCLEOTIDE SEQUENCE [LARGE SCALE GENOMIC DNA]</scope>
    <source>
        <strain evidence="7 8">HTCC2143</strain>
    </source>
</reference>
<organism evidence="7 8">
    <name type="scientific">marine gamma proteobacterium HTCC2143</name>
    <dbReference type="NCBI Taxonomy" id="247633"/>
    <lineage>
        <taxon>Bacteria</taxon>
        <taxon>Pseudomonadati</taxon>
        <taxon>Pseudomonadota</taxon>
        <taxon>Gammaproteobacteria</taxon>
        <taxon>Cellvibrionales</taxon>
        <taxon>Spongiibacteraceae</taxon>
        <taxon>BD1-7 clade</taxon>
    </lineage>
</organism>
<evidence type="ECO:0000259" key="4">
    <source>
        <dbReference type="Pfam" id="PF25876"/>
    </source>
</evidence>
<feature type="domain" description="Multidrug resistance protein MdtA-like barrel-sandwich hybrid" evidence="5">
    <location>
        <begin position="60"/>
        <end position="180"/>
    </location>
</feature>
<dbReference type="PRINTS" id="PR01490">
    <property type="entry name" value="RTXTOXIND"/>
</dbReference>
<dbReference type="SUPFAM" id="SSF111369">
    <property type="entry name" value="HlyD-like secretion proteins"/>
    <property type="match status" value="1"/>
</dbReference>
<dbReference type="InterPro" id="IPR006143">
    <property type="entry name" value="RND_pump_MFP"/>
</dbReference>
<dbReference type="InterPro" id="IPR058627">
    <property type="entry name" value="MdtA-like_C"/>
</dbReference>
<evidence type="ECO:0000259" key="5">
    <source>
        <dbReference type="Pfam" id="PF25917"/>
    </source>
</evidence>
<dbReference type="eggNOG" id="COG0845">
    <property type="taxonomic scope" value="Bacteria"/>
</dbReference>
<dbReference type="GO" id="GO:1990281">
    <property type="term" value="C:efflux pump complex"/>
    <property type="evidence" value="ECO:0007669"/>
    <property type="project" value="TreeGrafter"/>
</dbReference>
<comment type="caution">
    <text evidence="7">The sequence shown here is derived from an EMBL/GenBank/DDBJ whole genome shotgun (WGS) entry which is preliminary data.</text>
</comment>
<dbReference type="Gene3D" id="2.40.50.100">
    <property type="match status" value="1"/>
</dbReference>
<accession>A0YF96</accession>
<keyword evidence="3" id="KW-0813">Transport</keyword>
<feature type="domain" description="Multidrug resistance protein MdtA-like alpha-helical hairpin" evidence="4">
    <location>
        <begin position="103"/>
        <end position="154"/>
    </location>
</feature>
<dbReference type="Gene3D" id="2.40.30.170">
    <property type="match status" value="1"/>
</dbReference>
<dbReference type="Pfam" id="PF25967">
    <property type="entry name" value="RND-MFP_C"/>
    <property type="match status" value="1"/>
</dbReference>